<feature type="transmembrane region" description="Helical" evidence="1">
    <location>
        <begin position="122"/>
        <end position="145"/>
    </location>
</feature>
<organism evidence="2 3">
    <name type="scientific">Photobacterium carnosum</name>
    <dbReference type="NCBI Taxonomy" id="2023717"/>
    <lineage>
        <taxon>Bacteria</taxon>
        <taxon>Pseudomonadati</taxon>
        <taxon>Pseudomonadota</taxon>
        <taxon>Gammaproteobacteria</taxon>
        <taxon>Vibrionales</taxon>
        <taxon>Vibrionaceae</taxon>
        <taxon>Photobacterium</taxon>
    </lineage>
</organism>
<keyword evidence="3" id="KW-1185">Reference proteome</keyword>
<dbReference type="Proteomes" id="UP000234420">
    <property type="component" value="Unassembled WGS sequence"/>
</dbReference>
<sequence length="151" mass="17585">MTLKEKVELVYKQLKDEFYEIILGPSILILIALIITIISNKNLAINDVTSALISSSLFVIITICMINYLLPITYIIKTKKSNIYAVKMLEYGMGFIRTLISFCLYIIIFLAFNLKHPDFNIIIFYMLIFVMSFLLFINIMTKFIIAKYRIN</sequence>
<proteinExistence type="predicted"/>
<keyword evidence="1" id="KW-0812">Transmembrane</keyword>
<accession>A0A2N4UTW4</accession>
<protein>
    <submittedName>
        <fullName evidence="2">Uncharacterized protein</fullName>
    </submittedName>
</protein>
<feature type="transmembrane region" description="Helical" evidence="1">
    <location>
        <begin position="51"/>
        <end position="76"/>
    </location>
</feature>
<feature type="transmembrane region" description="Helical" evidence="1">
    <location>
        <begin position="88"/>
        <end position="110"/>
    </location>
</feature>
<dbReference type="AlphaFoldDB" id="A0A2N4UTW4"/>
<evidence type="ECO:0000313" key="3">
    <source>
        <dbReference type="Proteomes" id="UP000234420"/>
    </source>
</evidence>
<evidence type="ECO:0000313" key="2">
    <source>
        <dbReference type="EMBL" id="PLC58452.1"/>
    </source>
</evidence>
<comment type="caution">
    <text evidence="2">The sequence shown here is derived from an EMBL/GenBank/DDBJ whole genome shotgun (WGS) entry which is preliminary data.</text>
</comment>
<reference evidence="2 3" key="1">
    <citation type="journal article" date="2018" name="Syst. Appl. Microbiol.">
        <title>Photobacterium carnosum sp. nov., isolated from spoiled modified atmosphere packaged poultry meat.</title>
        <authorList>
            <person name="Hilgarth M."/>
            <person name="Fuertes S."/>
            <person name="Ehrmann M."/>
            <person name="Vogel R.F."/>
        </authorList>
    </citation>
    <scope>NUCLEOTIDE SEQUENCE [LARGE SCALE GENOMIC DNA]</scope>
    <source>
        <strain evidence="2 3">TMW 2.2021</strain>
    </source>
</reference>
<name>A0A2N4UTW4_9GAMM</name>
<feature type="transmembrane region" description="Helical" evidence="1">
    <location>
        <begin position="21"/>
        <end position="39"/>
    </location>
</feature>
<gene>
    <name evidence="2" type="ORF">CIK00_07080</name>
</gene>
<dbReference type="EMBL" id="NPIB01000006">
    <property type="protein sequence ID" value="PLC58452.1"/>
    <property type="molecule type" value="Genomic_DNA"/>
</dbReference>
<evidence type="ECO:0000256" key="1">
    <source>
        <dbReference type="SAM" id="Phobius"/>
    </source>
</evidence>
<keyword evidence="1" id="KW-1133">Transmembrane helix</keyword>
<keyword evidence="1" id="KW-0472">Membrane</keyword>